<name>A0A813HYS5_POLGL</name>
<feature type="non-terminal residue" evidence="2">
    <location>
        <position position="53"/>
    </location>
</feature>
<proteinExistence type="predicted"/>
<evidence type="ECO:0000313" key="2">
    <source>
        <dbReference type="EMBL" id="CAE8643295.1"/>
    </source>
</evidence>
<reference evidence="2" key="1">
    <citation type="submission" date="2021-02" db="EMBL/GenBank/DDBJ databases">
        <authorList>
            <person name="Dougan E. K."/>
            <person name="Rhodes N."/>
            <person name="Thang M."/>
            <person name="Chan C."/>
        </authorList>
    </citation>
    <scope>NUCLEOTIDE SEQUENCE</scope>
</reference>
<protein>
    <submittedName>
        <fullName evidence="2">Uncharacterized protein</fullName>
    </submittedName>
</protein>
<accession>A0A813HYS5</accession>
<feature type="non-terminal residue" evidence="2">
    <location>
        <position position="1"/>
    </location>
</feature>
<feature type="region of interest" description="Disordered" evidence="1">
    <location>
        <begin position="1"/>
        <end position="27"/>
    </location>
</feature>
<dbReference type="EMBL" id="CAJNNV010033324">
    <property type="protein sequence ID" value="CAE8643295.1"/>
    <property type="molecule type" value="Genomic_DNA"/>
</dbReference>
<gene>
    <name evidence="2" type="ORF">PGLA1383_LOCUS57643</name>
</gene>
<sequence length="53" mass="5189">RREALLGGAGGLQGRLQGAGCGGAGDEGGGRGWSALLRASLSSRGSSLQALYE</sequence>
<feature type="compositionally biased region" description="Gly residues" evidence="1">
    <location>
        <begin position="7"/>
        <end position="27"/>
    </location>
</feature>
<evidence type="ECO:0000256" key="1">
    <source>
        <dbReference type="SAM" id="MobiDB-lite"/>
    </source>
</evidence>
<comment type="caution">
    <text evidence="2">The sequence shown here is derived from an EMBL/GenBank/DDBJ whole genome shotgun (WGS) entry which is preliminary data.</text>
</comment>
<organism evidence="2 3">
    <name type="scientific">Polarella glacialis</name>
    <name type="common">Dinoflagellate</name>
    <dbReference type="NCBI Taxonomy" id="89957"/>
    <lineage>
        <taxon>Eukaryota</taxon>
        <taxon>Sar</taxon>
        <taxon>Alveolata</taxon>
        <taxon>Dinophyceae</taxon>
        <taxon>Suessiales</taxon>
        <taxon>Suessiaceae</taxon>
        <taxon>Polarella</taxon>
    </lineage>
</organism>
<dbReference type="AlphaFoldDB" id="A0A813HYS5"/>
<evidence type="ECO:0000313" key="3">
    <source>
        <dbReference type="Proteomes" id="UP000654075"/>
    </source>
</evidence>
<keyword evidence="3" id="KW-1185">Reference proteome</keyword>
<dbReference type="Proteomes" id="UP000654075">
    <property type="component" value="Unassembled WGS sequence"/>
</dbReference>